<gene>
    <name evidence="8" type="ORF">DOTSEDRAFT_61954</name>
</gene>
<dbReference type="GO" id="GO:0000334">
    <property type="term" value="F:3-hydroxyanthranilate 3,4-dioxygenase activity"/>
    <property type="evidence" value="ECO:0007669"/>
    <property type="project" value="InterPro"/>
</dbReference>
<dbReference type="InterPro" id="IPR010329">
    <property type="entry name" value="3hydroanth_dOase"/>
</dbReference>
<protein>
    <recommendedName>
        <fullName evidence="10">3-hydroxyanthranilate 3,4-dioxygenase</fullName>
    </recommendedName>
</protein>
<evidence type="ECO:0000313" key="9">
    <source>
        <dbReference type="Proteomes" id="UP000016933"/>
    </source>
</evidence>
<keyword evidence="6" id="KW-0560">Oxidoreductase</keyword>
<evidence type="ECO:0000256" key="2">
    <source>
        <dbReference type="ARBA" id="ARBA00002752"/>
    </source>
</evidence>
<keyword evidence="4" id="KW-0479">Metal-binding</keyword>
<keyword evidence="5" id="KW-0223">Dioxygenase</keyword>
<comment type="cofactor">
    <cofactor evidence="1">
        <name>Fe(2+)</name>
        <dbReference type="ChEBI" id="CHEBI:29033"/>
    </cofactor>
</comment>
<proteinExistence type="predicted"/>
<evidence type="ECO:0000256" key="4">
    <source>
        <dbReference type="ARBA" id="ARBA00022723"/>
    </source>
</evidence>
<dbReference type="GO" id="GO:0005737">
    <property type="term" value="C:cytoplasm"/>
    <property type="evidence" value="ECO:0007669"/>
    <property type="project" value="TreeGrafter"/>
</dbReference>
<dbReference type="GO" id="GO:0005506">
    <property type="term" value="F:iron ion binding"/>
    <property type="evidence" value="ECO:0007669"/>
    <property type="project" value="InterPro"/>
</dbReference>
<organism evidence="8 9">
    <name type="scientific">Dothistroma septosporum (strain NZE10 / CBS 128990)</name>
    <name type="common">Red band needle blight fungus</name>
    <name type="synonym">Mycosphaerella pini</name>
    <dbReference type="NCBI Taxonomy" id="675120"/>
    <lineage>
        <taxon>Eukaryota</taxon>
        <taxon>Fungi</taxon>
        <taxon>Dikarya</taxon>
        <taxon>Ascomycota</taxon>
        <taxon>Pezizomycotina</taxon>
        <taxon>Dothideomycetes</taxon>
        <taxon>Dothideomycetidae</taxon>
        <taxon>Mycosphaerellales</taxon>
        <taxon>Mycosphaerellaceae</taxon>
        <taxon>Dothistroma</taxon>
    </lineage>
</organism>
<dbReference type="PANTHER" id="PTHR15497">
    <property type="entry name" value="3-HYDROXYANTHRANILATE 3,4-DIOXYGENASE"/>
    <property type="match status" value="1"/>
</dbReference>
<evidence type="ECO:0000256" key="3">
    <source>
        <dbReference type="ARBA" id="ARBA00022642"/>
    </source>
</evidence>
<evidence type="ECO:0000256" key="1">
    <source>
        <dbReference type="ARBA" id="ARBA00001954"/>
    </source>
</evidence>
<evidence type="ECO:0000313" key="8">
    <source>
        <dbReference type="EMBL" id="EME45430.1"/>
    </source>
</evidence>
<reference evidence="8 9" key="2">
    <citation type="journal article" date="2012" name="PLoS Pathog.">
        <title>Diverse lifestyles and strategies of plant pathogenesis encoded in the genomes of eighteen Dothideomycetes fungi.</title>
        <authorList>
            <person name="Ohm R.A."/>
            <person name="Feau N."/>
            <person name="Henrissat B."/>
            <person name="Schoch C.L."/>
            <person name="Horwitz B.A."/>
            <person name="Barry K.W."/>
            <person name="Condon B.J."/>
            <person name="Copeland A.C."/>
            <person name="Dhillon B."/>
            <person name="Glaser F."/>
            <person name="Hesse C.N."/>
            <person name="Kosti I."/>
            <person name="LaButti K."/>
            <person name="Lindquist E.A."/>
            <person name="Lucas S."/>
            <person name="Salamov A.A."/>
            <person name="Bradshaw R.E."/>
            <person name="Ciuffetti L."/>
            <person name="Hamelin R.C."/>
            <person name="Kema G.H.J."/>
            <person name="Lawrence C."/>
            <person name="Scott J.A."/>
            <person name="Spatafora J.W."/>
            <person name="Turgeon B.G."/>
            <person name="de Wit P.J.G.M."/>
            <person name="Zhong S."/>
            <person name="Goodwin S.B."/>
            <person name="Grigoriev I.V."/>
        </authorList>
    </citation>
    <scope>NUCLEOTIDE SEQUENCE [LARGE SCALE GENOMIC DNA]</scope>
    <source>
        <strain evidence="9">NZE10 / CBS 128990</strain>
    </source>
</reference>
<keyword evidence="7" id="KW-0408">Iron</keyword>
<dbReference type="GO" id="GO:0034354">
    <property type="term" value="P:'de novo' NAD+ biosynthetic process from L-tryptophan"/>
    <property type="evidence" value="ECO:0007669"/>
    <property type="project" value="TreeGrafter"/>
</dbReference>
<evidence type="ECO:0000256" key="7">
    <source>
        <dbReference type="ARBA" id="ARBA00023004"/>
    </source>
</evidence>
<dbReference type="SUPFAM" id="SSF51182">
    <property type="entry name" value="RmlC-like cupins"/>
    <property type="match status" value="1"/>
</dbReference>
<keyword evidence="3" id="KW-0662">Pyridine nucleotide biosynthesis</keyword>
<accession>N1PST4</accession>
<dbReference type="Proteomes" id="UP000016933">
    <property type="component" value="Unassembled WGS sequence"/>
</dbReference>
<dbReference type="eggNOG" id="KOG3995">
    <property type="taxonomic scope" value="Eukaryota"/>
</dbReference>
<dbReference type="AlphaFoldDB" id="N1PST4"/>
<sequence>MAFHLLRSFCADKSRHRAPGKRQHGWLKNNANLSQPPVDSFCLHSEDGFILMVLGGPNALNHYHVNETEVCSMLLRIIEVDEIRDVHIKEGGTFFLPTNTPHSPVRYSHAMVFTSHCVELGTRVQSLVKEWQNNEALRTGKTCIQVQDLE</sequence>
<dbReference type="Gene3D" id="2.60.120.10">
    <property type="entry name" value="Jelly Rolls"/>
    <property type="match status" value="1"/>
</dbReference>
<dbReference type="HOGENOM" id="CLU_1740487_0_0_1"/>
<evidence type="ECO:0000256" key="5">
    <source>
        <dbReference type="ARBA" id="ARBA00022964"/>
    </source>
</evidence>
<dbReference type="OrthoDB" id="204928at2759"/>
<name>N1PST4_DOTSN</name>
<dbReference type="InterPro" id="IPR011051">
    <property type="entry name" value="RmlC_Cupin_sf"/>
</dbReference>
<dbReference type="Pfam" id="PF06052">
    <property type="entry name" value="3-HAO"/>
    <property type="match status" value="1"/>
</dbReference>
<evidence type="ECO:0000256" key="6">
    <source>
        <dbReference type="ARBA" id="ARBA00023002"/>
    </source>
</evidence>
<dbReference type="PANTHER" id="PTHR15497:SF1">
    <property type="entry name" value="3-HYDROXYANTHRANILATE 3,4-DIOXYGENASE"/>
    <property type="match status" value="1"/>
</dbReference>
<dbReference type="GO" id="GO:0046874">
    <property type="term" value="P:quinolinate metabolic process"/>
    <property type="evidence" value="ECO:0007669"/>
    <property type="project" value="TreeGrafter"/>
</dbReference>
<dbReference type="InterPro" id="IPR014710">
    <property type="entry name" value="RmlC-like_jellyroll"/>
</dbReference>
<keyword evidence="9" id="KW-1185">Reference proteome</keyword>
<comment type="function">
    <text evidence="2">Catalyzes the oxidative ring opening of 3-hydroxyanthranilate to 2-amino-3-carboxymuconate semialdehyde, which spontaneously cyclizes to quinolinate.</text>
</comment>
<evidence type="ECO:0008006" key="10">
    <source>
        <dbReference type="Google" id="ProtNLM"/>
    </source>
</evidence>
<dbReference type="EMBL" id="KB446538">
    <property type="protein sequence ID" value="EME45430.1"/>
    <property type="molecule type" value="Genomic_DNA"/>
</dbReference>
<dbReference type="STRING" id="675120.N1PST4"/>
<reference evidence="9" key="1">
    <citation type="journal article" date="2012" name="PLoS Genet.">
        <title>The genomes of the fungal plant pathogens Cladosporium fulvum and Dothistroma septosporum reveal adaptation to different hosts and lifestyles but also signatures of common ancestry.</title>
        <authorList>
            <person name="de Wit P.J.G.M."/>
            <person name="van der Burgt A."/>
            <person name="Oekmen B."/>
            <person name="Stergiopoulos I."/>
            <person name="Abd-Elsalam K.A."/>
            <person name="Aerts A.L."/>
            <person name="Bahkali A.H."/>
            <person name="Beenen H.G."/>
            <person name="Chettri P."/>
            <person name="Cox M.P."/>
            <person name="Datema E."/>
            <person name="de Vries R.P."/>
            <person name="Dhillon B."/>
            <person name="Ganley A.R."/>
            <person name="Griffiths S.A."/>
            <person name="Guo Y."/>
            <person name="Hamelin R.C."/>
            <person name="Henrissat B."/>
            <person name="Kabir M.S."/>
            <person name="Jashni M.K."/>
            <person name="Kema G."/>
            <person name="Klaubauf S."/>
            <person name="Lapidus A."/>
            <person name="Levasseur A."/>
            <person name="Lindquist E."/>
            <person name="Mehrabi R."/>
            <person name="Ohm R.A."/>
            <person name="Owen T.J."/>
            <person name="Salamov A."/>
            <person name="Schwelm A."/>
            <person name="Schijlen E."/>
            <person name="Sun H."/>
            <person name="van den Burg H.A."/>
            <person name="van Ham R.C.H.J."/>
            <person name="Zhang S."/>
            <person name="Goodwin S.B."/>
            <person name="Grigoriev I.V."/>
            <person name="Collemare J."/>
            <person name="Bradshaw R.E."/>
        </authorList>
    </citation>
    <scope>NUCLEOTIDE SEQUENCE [LARGE SCALE GENOMIC DNA]</scope>
    <source>
        <strain evidence="9">NZE10 / CBS 128990</strain>
    </source>
</reference>